<accession>A0AAV5WZ11</accession>
<comment type="caution">
    <text evidence="2">The sequence shown here is derived from an EMBL/GenBank/DDBJ whole genome shotgun (WGS) entry which is preliminary data.</text>
</comment>
<organism evidence="2 3">
    <name type="scientific">Pristionchus fissidentatus</name>
    <dbReference type="NCBI Taxonomy" id="1538716"/>
    <lineage>
        <taxon>Eukaryota</taxon>
        <taxon>Metazoa</taxon>
        <taxon>Ecdysozoa</taxon>
        <taxon>Nematoda</taxon>
        <taxon>Chromadorea</taxon>
        <taxon>Rhabditida</taxon>
        <taxon>Rhabditina</taxon>
        <taxon>Diplogasteromorpha</taxon>
        <taxon>Diplogasteroidea</taxon>
        <taxon>Neodiplogasteridae</taxon>
        <taxon>Pristionchus</taxon>
    </lineage>
</organism>
<dbReference type="EMBL" id="BTSY01000106">
    <property type="protein sequence ID" value="GMT37331.1"/>
    <property type="molecule type" value="Genomic_DNA"/>
</dbReference>
<evidence type="ECO:0000313" key="2">
    <source>
        <dbReference type="EMBL" id="GMT37331.1"/>
    </source>
</evidence>
<name>A0AAV5WZ11_9BILA</name>
<protein>
    <submittedName>
        <fullName evidence="2">Uncharacterized protein</fullName>
    </submittedName>
</protein>
<gene>
    <name evidence="1" type="ORF">PFISCL1PPCAC_17366</name>
    <name evidence="2" type="ORF">PFISCL1PPCAC_28628</name>
</gene>
<dbReference type="AlphaFoldDB" id="A0AAV5WZ11"/>
<dbReference type="Proteomes" id="UP001432322">
    <property type="component" value="Unassembled WGS sequence"/>
</dbReference>
<sequence length="283" mass="30141">MTRELADLRESDANSFLRATILCQTIIKQDRCQAILEKSVYNLGENRQSNERREDGAGRARQQSGRALLLAQRATETLLADARSVLESTLLLARFDHVALLTRVVGAALARVGRLVVTVSLVAAHVRQSPAGQALAVVSVPLTLKDALHAGVADRHLTIVHAHVAGAHRVVEERLVGGASGVLETVRTLKASLAHAFAAAHLAVNCKMLALVFLISDASLSSLASHLQRSEVFAPLQRSVHNAIASVGVGTGLPDIGDIGEGQTVLVILDLWPLCYGDCSEQN</sequence>
<keyword evidence="3" id="KW-1185">Reference proteome</keyword>
<reference evidence="2" key="1">
    <citation type="submission" date="2023-10" db="EMBL/GenBank/DDBJ databases">
        <title>Genome assembly of Pristionchus species.</title>
        <authorList>
            <person name="Yoshida K."/>
            <person name="Sommer R.J."/>
        </authorList>
    </citation>
    <scope>NUCLEOTIDE SEQUENCE</scope>
    <source>
        <strain evidence="2">RS5133</strain>
    </source>
</reference>
<proteinExistence type="predicted"/>
<dbReference type="EMBL" id="BTSY01000004">
    <property type="protein sequence ID" value="GMT26069.1"/>
    <property type="molecule type" value="Genomic_DNA"/>
</dbReference>
<evidence type="ECO:0000313" key="3">
    <source>
        <dbReference type="Proteomes" id="UP001432322"/>
    </source>
</evidence>
<evidence type="ECO:0000313" key="1">
    <source>
        <dbReference type="EMBL" id="GMT26069.1"/>
    </source>
</evidence>